<accession>A0A9Q3CQI6</accession>
<keyword evidence="3" id="KW-1185">Reference proteome</keyword>
<dbReference type="AlphaFoldDB" id="A0A9Q3CQI6"/>
<evidence type="ECO:0000313" key="3">
    <source>
        <dbReference type="Proteomes" id="UP000765509"/>
    </source>
</evidence>
<evidence type="ECO:0000256" key="1">
    <source>
        <dbReference type="SAM" id="MobiDB-lite"/>
    </source>
</evidence>
<proteinExistence type="predicted"/>
<organism evidence="2 3">
    <name type="scientific">Austropuccinia psidii MF-1</name>
    <dbReference type="NCBI Taxonomy" id="1389203"/>
    <lineage>
        <taxon>Eukaryota</taxon>
        <taxon>Fungi</taxon>
        <taxon>Dikarya</taxon>
        <taxon>Basidiomycota</taxon>
        <taxon>Pucciniomycotina</taxon>
        <taxon>Pucciniomycetes</taxon>
        <taxon>Pucciniales</taxon>
        <taxon>Sphaerophragmiaceae</taxon>
        <taxon>Austropuccinia</taxon>
    </lineage>
</organism>
<evidence type="ECO:0000313" key="2">
    <source>
        <dbReference type="EMBL" id="MBW0489524.1"/>
    </source>
</evidence>
<dbReference type="Proteomes" id="UP000765509">
    <property type="component" value="Unassembled WGS sequence"/>
</dbReference>
<protein>
    <submittedName>
        <fullName evidence="2">Uncharacterized protein</fullName>
    </submittedName>
</protein>
<feature type="region of interest" description="Disordered" evidence="1">
    <location>
        <begin position="107"/>
        <end position="128"/>
    </location>
</feature>
<gene>
    <name evidence="2" type="ORF">O181_029239</name>
</gene>
<reference evidence="2" key="1">
    <citation type="submission" date="2021-03" db="EMBL/GenBank/DDBJ databases">
        <title>Draft genome sequence of rust myrtle Austropuccinia psidii MF-1, a brazilian biotype.</title>
        <authorList>
            <person name="Quecine M.C."/>
            <person name="Pachon D.M.R."/>
            <person name="Bonatelli M.L."/>
            <person name="Correr F.H."/>
            <person name="Franceschini L.M."/>
            <person name="Leite T.F."/>
            <person name="Margarido G.R.A."/>
            <person name="Almeida C.A."/>
            <person name="Ferrarezi J.A."/>
            <person name="Labate C.A."/>
        </authorList>
    </citation>
    <scope>NUCLEOTIDE SEQUENCE</scope>
    <source>
        <strain evidence="2">MF-1</strain>
    </source>
</reference>
<sequence>MAPRQKLKCYYCLEEGHSEIRCNNLMEDLEKRIVLKHGGTYLFPNFQRVPTEGPISENNLQEKTVIDDHKDEKEAAIVQIEEWGTWKPPQISPENENLQMNVVLRKTRQEAQSQAQQENKNETQKSLKKNIPGAYHEEYEAEEEIRVSIPTKYKEIQEVIERYNENIEIIFKKGNKEIPKQDSQKMELKNKVKSTVNNPKPIIEHVMKKIFEQKINLTLE</sequence>
<comment type="caution">
    <text evidence="2">The sequence shown here is derived from an EMBL/GenBank/DDBJ whole genome shotgun (WGS) entry which is preliminary data.</text>
</comment>
<dbReference type="EMBL" id="AVOT02010115">
    <property type="protein sequence ID" value="MBW0489524.1"/>
    <property type="molecule type" value="Genomic_DNA"/>
</dbReference>
<name>A0A9Q3CQI6_9BASI</name>